<dbReference type="PANTHER" id="PTHR42693:SF53">
    <property type="entry name" value="ENDO-4-O-SULFATASE"/>
    <property type="match status" value="1"/>
</dbReference>
<dbReference type="CDD" id="cd16027">
    <property type="entry name" value="SGSH"/>
    <property type="match status" value="1"/>
</dbReference>
<dbReference type="SUPFAM" id="SSF53649">
    <property type="entry name" value="Alkaline phosphatase-like"/>
    <property type="match status" value="1"/>
</dbReference>
<name>A0A6C2TZH2_PONDE</name>
<sequence length="501" mass="56541">MKKKEALCLAALLLTGLTVAEQKMSGGRPAGTAPNLLLIVTDDESWFEHDIYGHSNLKTPHFNRLAEEGVLFTHGYTSAPSCGPSRAAILAGRNIWELEQGAFMLSYFPKKFTSMMDLLEANGYQAAHSGKRWGPGLYPLEGQHMTGKGVYDHKTKDRENRMYMSPFNVPDNFEAFLGDRDEDKPFVFWAGIEEPHAPWANQEEATRLLKEEFGVDADKINTEPGNNPHRHPLGFYYEILHADQQVGQMLASLEKRGMLENTLVLYIGDNGSDSDPGGIMEDKARAAGTEMSPLRLKGKNTAYDAGCHVPMALMWKGSVPPGRVVEDFVKSTDIAPTFLEAAGVAVPSFMTGKSFLDVVKSDKSGWIDPERDWVMTASEWHTHPRTSRTIRDKRFEYIVQYPNADRTERVEELYDLQNDMWEYKNLIDDPEYAAVLERLRTRMDAYGRATADPRSTGEMELFEETLQVQDLLIPEWNKGLEIRQRAAGKPYSELKKYLGVE</sequence>
<dbReference type="Pfam" id="PF00884">
    <property type="entry name" value="Sulfatase"/>
    <property type="match status" value="1"/>
</dbReference>
<gene>
    <name evidence="7" type="ORF">PDESU_01557</name>
</gene>
<reference evidence="7 8" key="1">
    <citation type="submission" date="2019-04" db="EMBL/GenBank/DDBJ databases">
        <authorList>
            <person name="Van Vliet M D."/>
        </authorList>
    </citation>
    <scope>NUCLEOTIDE SEQUENCE [LARGE SCALE GENOMIC DNA]</scope>
    <source>
        <strain evidence="7 8">F1</strain>
    </source>
</reference>
<feature type="signal peptide" evidence="5">
    <location>
        <begin position="1"/>
        <end position="20"/>
    </location>
</feature>
<dbReference type="GO" id="GO:0004065">
    <property type="term" value="F:arylsulfatase activity"/>
    <property type="evidence" value="ECO:0007669"/>
    <property type="project" value="TreeGrafter"/>
</dbReference>
<comment type="similarity">
    <text evidence="1">Belongs to the sulfatase family.</text>
</comment>
<dbReference type="Proteomes" id="UP000366872">
    <property type="component" value="Unassembled WGS sequence"/>
</dbReference>
<evidence type="ECO:0000259" key="6">
    <source>
        <dbReference type="Pfam" id="PF00884"/>
    </source>
</evidence>
<dbReference type="PANTHER" id="PTHR42693">
    <property type="entry name" value="ARYLSULFATASE FAMILY MEMBER"/>
    <property type="match status" value="1"/>
</dbReference>
<dbReference type="Gene3D" id="3.40.720.10">
    <property type="entry name" value="Alkaline Phosphatase, subunit A"/>
    <property type="match status" value="1"/>
</dbReference>
<keyword evidence="8" id="KW-1185">Reference proteome</keyword>
<evidence type="ECO:0000256" key="2">
    <source>
        <dbReference type="ARBA" id="ARBA00022723"/>
    </source>
</evidence>
<keyword evidence="5" id="KW-0732">Signal</keyword>
<keyword evidence="4" id="KW-0106">Calcium</keyword>
<proteinExistence type="inferred from homology"/>
<evidence type="ECO:0000256" key="5">
    <source>
        <dbReference type="SAM" id="SignalP"/>
    </source>
</evidence>
<evidence type="ECO:0000256" key="1">
    <source>
        <dbReference type="ARBA" id="ARBA00008779"/>
    </source>
</evidence>
<evidence type="ECO:0000313" key="8">
    <source>
        <dbReference type="Proteomes" id="UP000366872"/>
    </source>
</evidence>
<dbReference type="InterPro" id="IPR017850">
    <property type="entry name" value="Alkaline_phosphatase_core_sf"/>
</dbReference>
<dbReference type="InterPro" id="IPR024607">
    <property type="entry name" value="Sulfatase_CS"/>
</dbReference>
<protein>
    <submittedName>
        <fullName evidence="7">Arylsulfatase</fullName>
    </submittedName>
</protein>
<evidence type="ECO:0000256" key="3">
    <source>
        <dbReference type="ARBA" id="ARBA00022801"/>
    </source>
</evidence>
<dbReference type="RefSeq" id="WP_136078619.1">
    <property type="nucleotide sequence ID" value="NZ_CAAHFG010000001.1"/>
</dbReference>
<accession>A0A6C2TZH2</accession>
<dbReference type="EMBL" id="CAAHFG010000001">
    <property type="protein sequence ID" value="VGO13003.1"/>
    <property type="molecule type" value="Genomic_DNA"/>
</dbReference>
<feature type="domain" description="Sulfatase N-terminal" evidence="6">
    <location>
        <begin position="34"/>
        <end position="344"/>
    </location>
</feature>
<organism evidence="7 8">
    <name type="scientific">Pontiella desulfatans</name>
    <dbReference type="NCBI Taxonomy" id="2750659"/>
    <lineage>
        <taxon>Bacteria</taxon>
        <taxon>Pseudomonadati</taxon>
        <taxon>Kiritimatiellota</taxon>
        <taxon>Kiritimatiellia</taxon>
        <taxon>Kiritimatiellales</taxon>
        <taxon>Pontiellaceae</taxon>
        <taxon>Pontiella</taxon>
    </lineage>
</organism>
<keyword evidence="2" id="KW-0479">Metal-binding</keyword>
<dbReference type="GO" id="GO:0046872">
    <property type="term" value="F:metal ion binding"/>
    <property type="evidence" value="ECO:0007669"/>
    <property type="project" value="UniProtKB-KW"/>
</dbReference>
<dbReference type="PROSITE" id="PS00523">
    <property type="entry name" value="SULFATASE_1"/>
    <property type="match status" value="1"/>
</dbReference>
<dbReference type="InterPro" id="IPR000917">
    <property type="entry name" value="Sulfatase_N"/>
</dbReference>
<evidence type="ECO:0000256" key="4">
    <source>
        <dbReference type="ARBA" id="ARBA00022837"/>
    </source>
</evidence>
<dbReference type="InterPro" id="IPR050738">
    <property type="entry name" value="Sulfatase"/>
</dbReference>
<feature type="chain" id="PRO_5028951924" evidence="5">
    <location>
        <begin position="21"/>
        <end position="501"/>
    </location>
</feature>
<dbReference type="AlphaFoldDB" id="A0A6C2TZH2"/>
<evidence type="ECO:0000313" key="7">
    <source>
        <dbReference type="EMBL" id="VGO13003.1"/>
    </source>
</evidence>
<keyword evidence="3" id="KW-0378">Hydrolase</keyword>